<name>A0ABD0S557_LOXSC</name>
<evidence type="ECO:0000256" key="9">
    <source>
        <dbReference type="SAM" id="SignalP"/>
    </source>
</evidence>
<dbReference type="Proteomes" id="UP001549921">
    <property type="component" value="Unassembled WGS sequence"/>
</dbReference>
<feature type="active site" description="Charge relay system" evidence="8">
    <location>
        <position position="364"/>
    </location>
</feature>
<evidence type="ECO:0000256" key="8">
    <source>
        <dbReference type="PIRSR" id="PIRSR000862-1"/>
    </source>
</evidence>
<sequence length="389" mass="44395">MNPLNLLLLSVLIVQSSTQEDKPLNFTQLTAKYGRQSERFDVVTEDGYILTLFHLKGEGKKPVLLMHGLCDSAETFVLRGNSSIAMTLADEGYDIWAGNSRGNQYSRRHVSLSPDRNTKQFWNFSFHEMGTYDLPAMIDFILHKTGKKKLSVVGHSQGTTIFYVLGSSRPEYNDKVSVFIALAPVAYLNDMPPGLGDSIIKAWPELDPFLKWLGLEEEFEKNGVFDWVSQLICHGMLGYNICERGVVASAIGDDSKRLEPGFFKVALHHFLKGTSRKNLNHFVQVSHRRRFAQYDYGLLNVDHYSHNKEVPLEYPPEYNLTRVTMPVALILGEHDKVSLVSNVKILMRKLPNVVYYHVIEEFNHADFVWANDLRKTLIPIMKELLVRFA</sequence>
<dbReference type="FunFam" id="3.40.50.1820:FF:000057">
    <property type="entry name" value="Lipase"/>
    <property type="match status" value="1"/>
</dbReference>
<evidence type="ECO:0000313" key="11">
    <source>
        <dbReference type="EMBL" id="KAL0809210.1"/>
    </source>
</evidence>
<dbReference type="AlphaFoldDB" id="A0ABD0S557"/>
<evidence type="ECO:0000256" key="3">
    <source>
        <dbReference type="ARBA" id="ARBA00022801"/>
    </source>
</evidence>
<dbReference type="InterPro" id="IPR025483">
    <property type="entry name" value="Lipase_euk"/>
</dbReference>
<feature type="active site" description="Nucleophile" evidence="8">
    <location>
        <position position="156"/>
    </location>
</feature>
<dbReference type="PANTHER" id="PTHR11005">
    <property type="entry name" value="LYSOSOMAL ACID LIPASE-RELATED"/>
    <property type="match status" value="1"/>
</dbReference>
<comment type="caution">
    <text evidence="11">The sequence shown here is derived from an EMBL/GenBank/DDBJ whole genome shotgun (WGS) entry which is preliminary data.</text>
</comment>
<feature type="signal peptide" evidence="9">
    <location>
        <begin position="1"/>
        <end position="18"/>
    </location>
</feature>
<dbReference type="EMBL" id="JBEDNZ010000029">
    <property type="protein sequence ID" value="KAL0809210.1"/>
    <property type="molecule type" value="Genomic_DNA"/>
</dbReference>
<evidence type="ECO:0000256" key="2">
    <source>
        <dbReference type="ARBA" id="ARBA00022729"/>
    </source>
</evidence>
<dbReference type="Pfam" id="PF00561">
    <property type="entry name" value="Abhydrolase_1"/>
    <property type="match status" value="1"/>
</dbReference>
<gene>
    <name evidence="11" type="ORF">ABMA28_011432</name>
</gene>
<organism evidence="11 12">
    <name type="scientific">Loxostege sticticalis</name>
    <name type="common">Beet webworm moth</name>
    <dbReference type="NCBI Taxonomy" id="481309"/>
    <lineage>
        <taxon>Eukaryota</taxon>
        <taxon>Metazoa</taxon>
        <taxon>Ecdysozoa</taxon>
        <taxon>Arthropoda</taxon>
        <taxon>Hexapoda</taxon>
        <taxon>Insecta</taxon>
        <taxon>Pterygota</taxon>
        <taxon>Neoptera</taxon>
        <taxon>Endopterygota</taxon>
        <taxon>Lepidoptera</taxon>
        <taxon>Glossata</taxon>
        <taxon>Ditrysia</taxon>
        <taxon>Pyraloidea</taxon>
        <taxon>Crambidae</taxon>
        <taxon>Pyraustinae</taxon>
        <taxon>Loxostege</taxon>
    </lineage>
</organism>
<protein>
    <recommendedName>
        <fullName evidence="7">Lipase</fullName>
    </recommendedName>
</protein>
<keyword evidence="6" id="KW-0325">Glycoprotein</keyword>
<dbReference type="Gene3D" id="3.40.50.1820">
    <property type="entry name" value="alpha/beta hydrolase"/>
    <property type="match status" value="1"/>
</dbReference>
<keyword evidence="3 7" id="KW-0378">Hydrolase</keyword>
<feature type="chain" id="PRO_5044801997" description="Lipase" evidence="9">
    <location>
        <begin position="19"/>
        <end position="389"/>
    </location>
</feature>
<dbReference type="GO" id="GO:0016787">
    <property type="term" value="F:hydrolase activity"/>
    <property type="evidence" value="ECO:0007669"/>
    <property type="project" value="UniProtKB-KW"/>
</dbReference>
<comment type="similarity">
    <text evidence="1 7">Belongs to the AB hydrolase superfamily. Lipase family.</text>
</comment>
<dbReference type="InterPro" id="IPR029058">
    <property type="entry name" value="AB_hydrolase_fold"/>
</dbReference>
<dbReference type="SUPFAM" id="SSF53474">
    <property type="entry name" value="alpha/beta-Hydrolases"/>
    <property type="match status" value="1"/>
</dbReference>
<evidence type="ECO:0000256" key="5">
    <source>
        <dbReference type="ARBA" id="ARBA00023098"/>
    </source>
</evidence>
<dbReference type="GO" id="GO:0016042">
    <property type="term" value="P:lipid catabolic process"/>
    <property type="evidence" value="ECO:0007669"/>
    <property type="project" value="UniProtKB-KW"/>
</dbReference>
<keyword evidence="5" id="KW-0443">Lipid metabolism</keyword>
<dbReference type="InterPro" id="IPR000073">
    <property type="entry name" value="AB_hydrolase_1"/>
</dbReference>
<keyword evidence="2 9" id="KW-0732">Signal</keyword>
<evidence type="ECO:0000313" key="12">
    <source>
        <dbReference type="Proteomes" id="UP001549921"/>
    </source>
</evidence>
<accession>A0ABD0S557</accession>
<evidence type="ECO:0000256" key="1">
    <source>
        <dbReference type="ARBA" id="ARBA00010701"/>
    </source>
</evidence>
<keyword evidence="4 7" id="KW-0442">Lipid degradation</keyword>
<reference evidence="11 12" key="1">
    <citation type="submission" date="2024-06" db="EMBL/GenBank/DDBJ databases">
        <title>A chromosome-level genome assembly of beet webworm, Loxostege sticticalis.</title>
        <authorList>
            <person name="Zhang Y."/>
        </authorList>
    </citation>
    <scope>NUCLEOTIDE SEQUENCE [LARGE SCALE GENOMIC DNA]</scope>
    <source>
        <strain evidence="11">AQ028</strain>
        <tissue evidence="11">Male pupae</tissue>
    </source>
</reference>
<evidence type="ECO:0000256" key="6">
    <source>
        <dbReference type="ARBA" id="ARBA00023180"/>
    </source>
</evidence>
<evidence type="ECO:0000256" key="7">
    <source>
        <dbReference type="PIRNR" id="PIRNR000862"/>
    </source>
</evidence>
<feature type="domain" description="AB hydrolase-1" evidence="10">
    <location>
        <begin position="61"/>
        <end position="189"/>
    </location>
</feature>
<feature type="active site" description="Charge relay system" evidence="8">
    <location>
        <position position="335"/>
    </location>
</feature>
<proteinExistence type="inferred from homology"/>
<evidence type="ECO:0000256" key="4">
    <source>
        <dbReference type="ARBA" id="ARBA00022963"/>
    </source>
</evidence>
<dbReference type="PIRSF" id="PIRSF000862">
    <property type="entry name" value="Steryl_ester_lip"/>
    <property type="match status" value="1"/>
</dbReference>
<evidence type="ECO:0000259" key="10">
    <source>
        <dbReference type="Pfam" id="PF00561"/>
    </source>
</evidence>